<comment type="similarity">
    <text evidence="2">Belongs to the DcuC/DcuD transporter (TC 2.A.61) family.</text>
</comment>
<feature type="transmembrane region" description="Helical" evidence="8">
    <location>
        <begin position="182"/>
        <end position="200"/>
    </location>
</feature>
<comment type="subcellular location">
    <subcellularLocation>
        <location evidence="1">Cell membrane</location>
        <topology evidence="1">Multi-pass membrane protein</topology>
    </subcellularLocation>
</comment>
<dbReference type="InterPro" id="IPR004669">
    <property type="entry name" value="C4_dicarb_anaerob_car"/>
</dbReference>
<keyword evidence="3" id="KW-0813">Transport</keyword>
<dbReference type="InterPro" id="IPR018385">
    <property type="entry name" value="C4_dicarb_anaerob_car-like"/>
</dbReference>
<organism evidence="9 10">
    <name type="scientific">Candidatus Aphodousia faecigallinarum</name>
    <dbReference type="NCBI Taxonomy" id="2840677"/>
    <lineage>
        <taxon>Bacteria</taxon>
        <taxon>Pseudomonadati</taxon>
        <taxon>Pseudomonadota</taxon>
        <taxon>Betaproteobacteria</taxon>
        <taxon>Burkholderiales</taxon>
        <taxon>Sutterellaceae</taxon>
        <taxon>Sutterellaceae incertae sedis</taxon>
        <taxon>Candidatus Aphodousia</taxon>
    </lineage>
</organism>
<gene>
    <name evidence="9" type="primary">dcuC</name>
    <name evidence="9" type="ORF">IAC56_06300</name>
</gene>
<dbReference type="NCBIfam" id="NF037994">
    <property type="entry name" value="DcuC_1"/>
    <property type="match status" value="1"/>
</dbReference>
<dbReference type="GO" id="GO:0005886">
    <property type="term" value="C:plasma membrane"/>
    <property type="evidence" value="ECO:0007669"/>
    <property type="project" value="UniProtKB-SubCell"/>
</dbReference>
<dbReference type="AlphaFoldDB" id="A0A9D1IJQ8"/>
<feature type="transmembrane region" description="Helical" evidence="8">
    <location>
        <begin position="285"/>
        <end position="312"/>
    </location>
</feature>
<reference evidence="9" key="1">
    <citation type="submission" date="2020-10" db="EMBL/GenBank/DDBJ databases">
        <authorList>
            <person name="Gilroy R."/>
        </authorList>
    </citation>
    <scope>NUCLEOTIDE SEQUENCE</scope>
    <source>
        <strain evidence="9">7463</strain>
    </source>
</reference>
<feature type="transmembrane region" description="Helical" evidence="8">
    <location>
        <begin position="221"/>
        <end position="240"/>
    </location>
</feature>
<keyword evidence="5 8" id="KW-0812">Transmembrane</keyword>
<keyword evidence="7 8" id="KW-0472">Membrane</keyword>
<evidence type="ECO:0000256" key="4">
    <source>
        <dbReference type="ARBA" id="ARBA00022475"/>
    </source>
</evidence>
<dbReference type="GO" id="GO:0015556">
    <property type="term" value="F:C4-dicarboxylate transmembrane transporter activity"/>
    <property type="evidence" value="ECO:0007669"/>
    <property type="project" value="InterPro"/>
</dbReference>
<name>A0A9D1IJQ8_9BURK</name>
<accession>A0A9D1IJQ8</accession>
<evidence type="ECO:0000256" key="2">
    <source>
        <dbReference type="ARBA" id="ARBA00005275"/>
    </source>
</evidence>
<dbReference type="EMBL" id="DVMY01000098">
    <property type="protein sequence ID" value="HIU37866.1"/>
    <property type="molecule type" value="Genomic_DNA"/>
</dbReference>
<feature type="transmembrane region" description="Helical" evidence="8">
    <location>
        <begin position="57"/>
        <end position="75"/>
    </location>
</feature>
<dbReference type="Pfam" id="PF03606">
    <property type="entry name" value="DcuC"/>
    <property type="match status" value="1"/>
</dbReference>
<comment type="caution">
    <text evidence="9">The sequence shown here is derived from an EMBL/GenBank/DDBJ whole genome shotgun (WGS) entry which is preliminary data.</text>
</comment>
<evidence type="ECO:0000313" key="10">
    <source>
        <dbReference type="Proteomes" id="UP000824083"/>
    </source>
</evidence>
<evidence type="ECO:0000256" key="8">
    <source>
        <dbReference type="SAM" id="Phobius"/>
    </source>
</evidence>
<protein>
    <submittedName>
        <fullName evidence="9">C4-dicarboxylate transporter DcuC</fullName>
    </submittedName>
</protein>
<evidence type="ECO:0000256" key="3">
    <source>
        <dbReference type="ARBA" id="ARBA00022448"/>
    </source>
</evidence>
<dbReference type="PANTHER" id="PTHR42002">
    <property type="entry name" value="ANAEROBIC C4-DICARBOXYLATE TRANSPORTER DCUC-RELATED"/>
    <property type="match status" value="1"/>
</dbReference>
<reference evidence="9" key="2">
    <citation type="journal article" date="2021" name="PeerJ">
        <title>Extensive microbial diversity within the chicken gut microbiome revealed by metagenomics and culture.</title>
        <authorList>
            <person name="Gilroy R."/>
            <person name="Ravi A."/>
            <person name="Getino M."/>
            <person name="Pursley I."/>
            <person name="Horton D.L."/>
            <person name="Alikhan N.F."/>
            <person name="Baker D."/>
            <person name="Gharbi K."/>
            <person name="Hall N."/>
            <person name="Watson M."/>
            <person name="Adriaenssens E.M."/>
            <person name="Foster-Nyarko E."/>
            <person name="Jarju S."/>
            <person name="Secka A."/>
            <person name="Antonio M."/>
            <person name="Oren A."/>
            <person name="Chaudhuri R.R."/>
            <person name="La Ragione R."/>
            <person name="Hildebrand F."/>
            <person name="Pallen M.J."/>
        </authorList>
    </citation>
    <scope>NUCLEOTIDE SEQUENCE</scope>
    <source>
        <strain evidence="9">7463</strain>
    </source>
</reference>
<sequence length="419" mass="43628">MTLTAWLAVAVIFATIAALLKKCEVRVTLLSAGLFLCIVSLDPLAGLNQFAKMMTSATLVQAITAAMGFAFLISYTKADLHLVTLLARPLKRLGILLIPAATMVTLIVNTAIPSAAGCAAAVGATMIPIMIRAGIKPVGAGAAVLAGTIGSFLNPGSPHQNMVGSYVGISGMEFILENMTTYMTLWAISVVMITVSEFFFKDHKGANKADSEADYGETITRVNLLYAIAPLVPLVLLILGNTYVPAIKMGVAQAMVVGAIYTIIVTRTSPAQATTQFFQGCGKGFADIVSIIVSASVFAMGLQTAGLVNVLIEVLKESNQYAQWGGVLGPYLMAILVGSGDAATMAFNEAVTPHAADFGMSVINLGNLAYVSGALGRTMSPIAGVVIVIAGLCRANPIEIVKRTAPGMIVGICTLLVFF</sequence>
<evidence type="ECO:0000256" key="1">
    <source>
        <dbReference type="ARBA" id="ARBA00004651"/>
    </source>
</evidence>
<evidence type="ECO:0000256" key="6">
    <source>
        <dbReference type="ARBA" id="ARBA00022989"/>
    </source>
</evidence>
<evidence type="ECO:0000256" key="5">
    <source>
        <dbReference type="ARBA" id="ARBA00022692"/>
    </source>
</evidence>
<keyword evidence="4" id="KW-1003">Cell membrane</keyword>
<feature type="transmembrane region" description="Helical" evidence="8">
    <location>
        <begin position="246"/>
        <end position="264"/>
    </location>
</feature>
<keyword evidence="6 8" id="KW-1133">Transmembrane helix</keyword>
<evidence type="ECO:0000313" key="9">
    <source>
        <dbReference type="EMBL" id="HIU37866.1"/>
    </source>
</evidence>
<dbReference type="NCBIfam" id="TIGR00771">
    <property type="entry name" value="DcuC"/>
    <property type="match status" value="1"/>
</dbReference>
<feature type="transmembrane region" description="Helical" evidence="8">
    <location>
        <begin position="134"/>
        <end position="153"/>
    </location>
</feature>
<feature type="transmembrane region" description="Helical" evidence="8">
    <location>
        <begin position="27"/>
        <end position="45"/>
    </location>
</feature>
<proteinExistence type="inferred from homology"/>
<feature type="transmembrane region" description="Helical" evidence="8">
    <location>
        <begin position="95"/>
        <end position="122"/>
    </location>
</feature>
<dbReference type="PANTHER" id="PTHR42002:SF2">
    <property type="entry name" value="ANAEROBIC C4-DICARBOXYLATE TRANSPORTER DCUC-RELATED"/>
    <property type="match status" value="1"/>
</dbReference>
<dbReference type="Proteomes" id="UP000824083">
    <property type="component" value="Unassembled WGS sequence"/>
</dbReference>
<evidence type="ECO:0000256" key="7">
    <source>
        <dbReference type="ARBA" id="ARBA00023136"/>
    </source>
</evidence>